<evidence type="ECO:0000259" key="4">
    <source>
        <dbReference type="Pfam" id="PF03721"/>
    </source>
</evidence>
<dbReference type="InterPro" id="IPR036291">
    <property type="entry name" value="NAD(P)-bd_dom_sf"/>
</dbReference>
<dbReference type="InterPro" id="IPR028359">
    <property type="entry name" value="UDP_ManNAc/GlcNAc_DH"/>
</dbReference>
<evidence type="ECO:0000313" key="5">
    <source>
        <dbReference type="EMBL" id="KAK0388386.1"/>
    </source>
</evidence>
<dbReference type="Gene3D" id="3.40.50.720">
    <property type="entry name" value="NAD(P)-binding Rossmann-like Domain"/>
    <property type="match status" value="2"/>
</dbReference>
<dbReference type="SUPFAM" id="SSF48179">
    <property type="entry name" value="6-phosphogluconate dehydrogenase C-terminal domain-like"/>
    <property type="match status" value="1"/>
</dbReference>
<comment type="caution">
    <text evidence="5">The sequence shown here is derived from an EMBL/GenBank/DDBJ whole genome shotgun (WGS) entry which is preliminary data.</text>
</comment>
<evidence type="ECO:0000313" key="6">
    <source>
        <dbReference type="Proteomes" id="UP001175261"/>
    </source>
</evidence>
<dbReference type="PANTHER" id="PTHR43491:SF2">
    <property type="entry name" value="UDP-N-ACETYL-D-MANNOSAMINE DEHYDROGENASE"/>
    <property type="match status" value="1"/>
</dbReference>
<reference evidence="5" key="1">
    <citation type="submission" date="2022-10" db="EMBL/GenBank/DDBJ databases">
        <title>Determination and structural analysis of whole genome sequence of Sarocladium strictum F4-1.</title>
        <authorList>
            <person name="Hu L."/>
            <person name="Jiang Y."/>
        </authorList>
    </citation>
    <scope>NUCLEOTIDE SEQUENCE</scope>
    <source>
        <strain evidence="5">F4-1</strain>
    </source>
</reference>
<dbReference type="GO" id="GO:0016628">
    <property type="term" value="F:oxidoreductase activity, acting on the CH-CH group of donors, NAD or NADP as acceptor"/>
    <property type="evidence" value="ECO:0007669"/>
    <property type="project" value="InterPro"/>
</dbReference>
<dbReference type="SUPFAM" id="SSF51735">
    <property type="entry name" value="NAD(P)-binding Rossmann-fold domains"/>
    <property type="match status" value="1"/>
</dbReference>
<gene>
    <name evidence="5" type="ORF">NLU13_4631</name>
</gene>
<feature type="domain" description="UDP-glucose/GDP-mannose dehydrogenase N-terminal" evidence="4">
    <location>
        <begin position="37"/>
        <end position="187"/>
    </location>
</feature>
<protein>
    <recommendedName>
        <fullName evidence="7">Nucleotide sugar dehydrogenase</fullName>
    </recommendedName>
</protein>
<name>A0AA39GJJ9_SARSR</name>
<proteinExistence type="inferred from homology"/>
<dbReference type="NCBIfam" id="TIGR03026">
    <property type="entry name" value="NDP-sugDHase"/>
    <property type="match status" value="1"/>
</dbReference>
<dbReference type="SUPFAM" id="SSF52413">
    <property type="entry name" value="UDP-glucose/GDP-mannose dehydrogenase C-terminal domain"/>
    <property type="match status" value="1"/>
</dbReference>
<evidence type="ECO:0008006" key="7">
    <source>
        <dbReference type="Google" id="ProtNLM"/>
    </source>
</evidence>
<comment type="similarity">
    <text evidence="1 2">Belongs to the UDP-glucose/GDP-mannose dehydrogenase family.</text>
</comment>
<dbReference type="InterPro" id="IPR014026">
    <property type="entry name" value="UDP-Glc/GDP-Man_DH_dimer"/>
</dbReference>
<accession>A0AA39GJJ9</accession>
<dbReference type="AlphaFoldDB" id="A0AA39GJJ9"/>
<dbReference type="InterPro" id="IPR017476">
    <property type="entry name" value="UDP-Glc/GDP-Man"/>
</dbReference>
<sequence>MSWASSISPYLVTPPFSDNDSNESTPDTIAPDEEPVIAVLGVGYVGSHLVSSFSSKYSVVGFDVSPARISQLQESRRSEDTTQYSCDPSSLKRATHFLISVPTLLRADRTVDSSYLQEAIKTVGTYARQGATVVIESSVAVGMTRELLGPLARARGFFAGMSPERVDPGRVEPPMQSIPKIISGLDDVVPGSLAAIREAYEKVFDNVVCVSRPEVAEMTKLYENCQRMVCIAYANEMADACVSHNIDPYEVSSAAATKPFGYMPYTPSLGVGGHCIPVNPFYLLCNSEFPLLEKATETMWNRPSSIAHRALGELQKQQPKDGRQHRVLVVGIAFKPGQSSLSNSPGVELVNKLAFSGRAAVAWADPLVTQEALNIAPRLAEGDWRPEILETFDMVIVAFKQRGLDFAVLDDLQGVRVESWCC</sequence>
<dbReference type="GO" id="GO:0016616">
    <property type="term" value="F:oxidoreductase activity, acting on the CH-OH group of donors, NAD or NADP as acceptor"/>
    <property type="evidence" value="ECO:0007669"/>
    <property type="project" value="InterPro"/>
</dbReference>
<keyword evidence="6" id="KW-1185">Reference proteome</keyword>
<dbReference type="Proteomes" id="UP001175261">
    <property type="component" value="Unassembled WGS sequence"/>
</dbReference>
<dbReference type="InterPro" id="IPR001732">
    <property type="entry name" value="UDP-Glc/GDP-Man_DH_N"/>
</dbReference>
<evidence type="ECO:0000256" key="1">
    <source>
        <dbReference type="ARBA" id="ARBA00006601"/>
    </source>
</evidence>
<evidence type="ECO:0000256" key="2">
    <source>
        <dbReference type="PIRNR" id="PIRNR000124"/>
    </source>
</evidence>
<dbReference type="PIRSF" id="PIRSF500136">
    <property type="entry name" value="UDP_ManNAc_DH"/>
    <property type="match status" value="1"/>
</dbReference>
<organism evidence="5 6">
    <name type="scientific">Sarocladium strictum</name>
    <name type="common">Black bundle disease fungus</name>
    <name type="synonym">Acremonium strictum</name>
    <dbReference type="NCBI Taxonomy" id="5046"/>
    <lineage>
        <taxon>Eukaryota</taxon>
        <taxon>Fungi</taxon>
        <taxon>Dikarya</taxon>
        <taxon>Ascomycota</taxon>
        <taxon>Pezizomycotina</taxon>
        <taxon>Sordariomycetes</taxon>
        <taxon>Hypocreomycetidae</taxon>
        <taxon>Hypocreales</taxon>
        <taxon>Sarocladiaceae</taxon>
        <taxon>Sarocladium</taxon>
    </lineage>
</organism>
<feature type="domain" description="UDP-glucose/GDP-mannose dehydrogenase dimerisation" evidence="3">
    <location>
        <begin position="215"/>
        <end position="286"/>
    </location>
</feature>
<dbReference type="PIRSF" id="PIRSF000124">
    <property type="entry name" value="UDPglc_GDPman_dh"/>
    <property type="match status" value="1"/>
</dbReference>
<dbReference type="PANTHER" id="PTHR43491">
    <property type="entry name" value="UDP-N-ACETYL-D-MANNOSAMINE DEHYDROGENASE"/>
    <property type="match status" value="1"/>
</dbReference>
<evidence type="ECO:0000259" key="3">
    <source>
        <dbReference type="Pfam" id="PF00984"/>
    </source>
</evidence>
<dbReference type="InterPro" id="IPR036220">
    <property type="entry name" value="UDP-Glc/GDP-Man_DH_C_sf"/>
</dbReference>
<dbReference type="GO" id="GO:0000271">
    <property type="term" value="P:polysaccharide biosynthetic process"/>
    <property type="evidence" value="ECO:0007669"/>
    <property type="project" value="InterPro"/>
</dbReference>
<dbReference type="Pfam" id="PF00984">
    <property type="entry name" value="UDPG_MGDP_dh"/>
    <property type="match status" value="1"/>
</dbReference>
<dbReference type="Pfam" id="PF03721">
    <property type="entry name" value="UDPG_MGDP_dh_N"/>
    <property type="match status" value="1"/>
</dbReference>
<dbReference type="InterPro" id="IPR008927">
    <property type="entry name" value="6-PGluconate_DH-like_C_sf"/>
</dbReference>
<dbReference type="GO" id="GO:0051287">
    <property type="term" value="F:NAD binding"/>
    <property type="evidence" value="ECO:0007669"/>
    <property type="project" value="InterPro"/>
</dbReference>
<dbReference type="EMBL" id="JAPDFR010000003">
    <property type="protein sequence ID" value="KAK0388386.1"/>
    <property type="molecule type" value="Genomic_DNA"/>
</dbReference>